<accession>A0ABU5T0C9</accession>
<dbReference type="EMBL" id="JAYGGQ010000001">
    <property type="protein sequence ID" value="MEA5453106.1"/>
    <property type="molecule type" value="Genomic_DNA"/>
</dbReference>
<dbReference type="RefSeq" id="WP_323276879.1">
    <property type="nucleotide sequence ID" value="NZ_JAYGGQ010000001.1"/>
</dbReference>
<protein>
    <recommendedName>
        <fullName evidence="3">Fis family transcriptional regulator</fullName>
    </recommendedName>
</protein>
<evidence type="ECO:0008006" key="3">
    <source>
        <dbReference type="Google" id="ProtNLM"/>
    </source>
</evidence>
<dbReference type="Proteomes" id="UP001304769">
    <property type="component" value="Unassembled WGS sequence"/>
</dbReference>
<proteinExistence type="predicted"/>
<organism evidence="1 2">
    <name type="scientific">Sinomonas terricola</name>
    <dbReference type="NCBI Taxonomy" id="3110330"/>
    <lineage>
        <taxon>Bacteria</taxon>
        <taxon>Bacillati</taxon>
        <taxon>Actinomycetota</taxon>
        <taxon>Actinomycetes</taxon>
        <taxon>Micrococcales</taxon>
        <taxon>Micrococcaceae</taxon>
        <taxon>Sinomonas</taxon>
    </lineage>
</organism>
<comment type="caution">
    <text evidence="1">The sequence shown here is derived from an EMBL/GenBank/DDBJ whole genome shotgun (WGS) entry which is preliminary data.</text>
</comment>
<evidence type="ECO:0000313" key="1">
    <source>
        <dbReference type="EMBL" id="MEA5453106.1"/>
    </source>
</evidence>
<gene>
    <name evidence="1" type="ORF">SPF06_00085</name>
</gene>
<sequence>MRWEALFDDFEAQAAEAVRAQFEAHVGELARTEQSAATLADRLRGQGSASLDFELRGNSRFSGRVVTVAETWCSIESGPRAVLIPLAAVVSVAGLARRALQEPIGVRRQMGITSALRALARDRSSVACHLDTRNGEPRVATGMIDGVGRDYLELASSGEGVTRSTTLVPLGALVAVASQR</sequence>
<evidence type="ECO:0000313" key="2">
    <source>
        <dbReference type="Proteomes" id="UP001304769"/>
    </source>
</evidence>
<reference evidence="1 2" key="1">
    <citation type="submission" date="2023-12" db="EMBL/GenBank/DDBJ databases">
        <title>Sinomonas terricola sp. nov, isolated from litchi orchard soil in Guangdong, PR China.</title>
        <authorList>
            <person name="Jiaxin W."/>
            <person name="Yang Z."/>
            <person name="Honghui Z."/>
        </authorList>
    </citation>
    <scope>NUCLEOTIDE SEQUENCE [LARGE SCALE GENOMIC DNA]</scope>
    <source>
        <strain evidence="1 2">JGH33</strain>
    </source>
</reference>
<keyword evidence="2" id="KW-1185">Reference proteome</keyword>
<name>A0ABU5T0C9_9MICC</name>